<evidence type="ECO:0000256" key="3">
    <source>
        <dbReference type="ARBA" id="ARBA00022475"/>
    </source>
</evidence>
<keyword evidence="5" id="KW-0472">Membrane</keyword>
<dbReference type="PROSITE" id="PS51257">
    <property type="entry name" value="PROKAR_LIPOPROTEIN"/>
    <property type="match status" value="1"/>
</dbReference>
<evidence type="ECO:0000259" key="8">
    <source>
        <dbReference type="Pfam" id="PF02608"/>
    </source>
</evidence>
<comment type="similarity">
    <text evidence="2">Belongs to the BMP lipoprotein family.</text>
</comment>
<comment type="caution">
    <text evidence="9">The sequence shown here is derived from an EMBL/GenBank/DDBJ whole genome shotgun (WGS) entry which is preliminary data.</text>
</comment>
<organism evidence="9 10">
    <name type="scientific">Lapidilactobacillus achengensis</name>
    <dbReference type="NCBI Taxonomy" id="2486000"/>
    <lineage>
        <taxon>Bacteria</taxon>
        <taxon>Bacillati</taxon>
        <taxon>Bacillota</taxon>
        <taxon>Bacilli</taxon>
        <taxon>Lactobacillales</taxon>
        <taxon>Lactobacillaceae</taxon>
        <taxon>Lapidilactobacillus</taxon>
    </lineage>
</organism>
<dbReference type="Proteomes" id="UP001596310">
    <property type="component" value="Unassembled WGS sequence"/>
</dbReference>
<protein>
    <submittedName>
        <fullName evidence="9">BMP family ABC transporter substrate-binding protein</fullName>
    </submittedName>
</protein>
<dbReference type="InterPro" id="IPR028082">
    <property type="entry name" value="Peripla_BP_I"/>
</dbReference>
<evidence type="ECO:0000256" key="2">
    <source>
        <dbReference type="ARBA" id="ARBA00008610"/>
    </source>
</evidence>
<dbReference type="InterPro" id="IPR003760">
    <property type="entry name" value="PnrA-like"/>
</dbReference>
<dbReference type="Pfam" id="PF02608">
    <property type="entry name" value="Bmp"/>
    <property type="match status" value="1"/>
</dbReference>
<accession>A0ABW1UMU3</accession>
<evidence type="ECO:0000256" key="5">
    <source>
        <dbReference type="ARBA" id="ARBA00023136"/>
    </source>
</evidence>
<comment type="subcellular location">
    <subcellularLocation>
        <location evidence="1">Cell membrane</location>
        <topology evidence="1">Lipid-anchor</topology>
    </subcellularLocation>
</comment>
<dbReference type="PANTHER" id="PTHR34296:SF2">
    <property type="entry name" value="ABC TRANSPORTER GUANOSINE-BINDING PROTEIN NUPN"/>
    <property type="match status" value="1"/>
</dbReference>
<evidence type="ECO:0000256" key="7">
    <source>
        <dbReference type="SAM" id="SignalP"/>
    </source>
</evidence>
<keyword evidence="10" id="KW-1185">Reference proteome</keyword>
<dbReference type="SUPFAM" id="SSF53822">
    <property type="entry name" value="Periplasmic binding protein-like I"/>
    <property type="match status" value="1"/>
</dbReference>
<evidence type="ECO:0000256" key="6">
    <source>
        <dbReference type="ARBA" id="ARBA00023288"/>
    </source>
</evidence>
<dbReference type="PANTHER" id="PTHR34296">
    <property type="entry name" value="TRANSCRIPTIONAL ACTIVATOR PROTEIN MED"/>
    <property type="match status" value="1"/>
</dbReference>
<feature type="domain" description="ABC transporter substrate-binding protein PnrA-like" evidence="8">
    <location>
        <begin position="45"/>
        <end position="358"/>
    </location>
</feature>
<keyword evidence="4 7" id="KW-0732">Signal</keyword>
<reference evidence="10" key="1">
    <citation type="journal article" date="2019" name="Int. J. Syst. Evol. Microbiol.">
        <title>The Global Catalogue of Microorganisms (GCM) 10K type strain sequencing project: providing services to taxonomists for standard genome sequencing and annotation.</title>
        <authorList>
            <consortium name="The Broad Institute Genomics Platform"/>
            <consortium name="The Broad Institute Genome Sequencing Center for Infectious Disease"/>
            <person name="Wu L."/>
            <person name="Ma J."/>
        </authorList>
    </citation>
    <scope>NUCLEOTIDE SEQUENCE [LARGE SCALE GENOMIC DNA]</scope>
    <source>
        <strain evidence="10">CCM 8897</strain>
    </source>
</reference>
<evidence type="ECO:0000256" key="4">
    <source>
        <dbReference type="ARBA" id="ARBA00022729"/>
    </source>
</evidence>
<feature type="signal peptide" evidence="7">
    <location>
        <begin position="1"/>
        <end position="29"/>
    </location>
</feature>
<evidence type="ECO:0000313" key="9">
    <source>
        <dbReference type="EMBL" id="MFC6315275.1"/>
    </source>
</evidence>
<keyword evidence="6" id="KW-0449">Lipoprotein</keyword>
<name>A0ABW1UMU3_9LACO</name>
<sequence length="364" mass="38353">MKKAKVFTMGILAAAVVLSLAGCSGKKSATTDTGSKDSGKTTTKTVALITDTGGVDDRSFNQSAWEGLEAWGKTHDFTRGNKGFQYFQSKSESDYVANINSAKAAGFKTIFGIGYKLQPAIEQSAKKNPKLNFVIIDDSIKGLDNVVSATFKDNESSYLAGIAAAYTTKTNIVGFVGGAKGDVIDRFDAGYAEGVAAGAKELGKSVKVINQYAGDFSAPDKGKSIAQGMYQQGADIIFHASGATGNGVFQEAKAINQAGSKKVWVIGVDRDQSDEGKYTTKDGDSANFTLTSTLKGVNKVTEDLSEKAFKGEFKGGQHIIYGLKDDGVGLAKGQLSAKTQKAVDQAKQDIIDGKITVSEHPAKK</sequence>
<feature type="chain" id="PRO_5045299431" evidence="7">
    <location>
        <begin position="30"/>
        <end position="364"/>
    </location>
</feature>
<keyword evidence="3" id="KW-1003">Cell membrane</keyword>
<gene>
    <name evidence="9" type="ORF">ACFQHW_06755</name>
</gene>
<dbReference type="InterPro" id="IPR050957">
    <property type="entry name" value="BMP_lipoprotein"/>
</dbReference>
<dbReference type="CDD" id="cd06354">
    <property type="entry name" value="PBP1_PrnA-like"/>
    <property type="match status" value="1"/>
</dbReference>
<evidence type="ECO:0000313" key="10">
    <source>
        <dbReference type="Proteomes" id="UP001596310"/>
    </source>
</evidence>
<proteinExistence type="inferred from homology"/>
<dbReference type="EMBL" id="JBHSSM010000016">
    <property type="protein sequence ID" value="MFC6315275.1"/>
    <property type="molecule type" value="Genomic_DNA"/>
</dbReference>
<evidence type="ECO:0000256" key="1">
    <source>
        <dbReference type="ARBA" id="ARBA00004193"/>
    </source>
</evidence>
<dbReference type="Gene3D" id="3.40.50.2300">
    <property type="match status" value="2"/>
</dbReference>
<dbReference type="RefSeq" id="WP_125597966.1">
    <property type="nucleotide sequence ID" value="NZ_JBHSSM010000016.1"/>
</dbReference>